<gene>
    <name evidence="2" type="ORF">M513_12229</name>
</gene>
<evidence type="ECO:0000313" key="2">
    <source>
        <dbReference type="EMBL" id="KFD46871.1"/>
    </source>
</evidence>
<dbReference type="AlphaFoldDB" id="A0A085LPH5"/>
<dbReference type="EMBL" id="KL363349">
    <property type="protein sequence ID" value="KFD46871.1"/>
    <property type="molecule type" value="Genomic_DNA"/>
</dbReference>
<reference evidence="2 3" key="1">
    <citation type="journal article" date="2014" name="Nat. Genet.">
        <title>Genome and transcriptome of the porcine whipworm Trichuris suis.</title>
        <authorList>
            <person name="Jex A.R."/>
            <person name="Nejsum P."/>
            <person name="Schwarz E.M."/>
            <person name="Hu L."/>
            <person name="Young N.D."/>
            <person name="Hall R.S."/>
            <person name="Korhonen P.K."/>
            <person name="Liao S."/>
            <person name="Thamsborg S."/>
            <person name="Xia J."/>
            <person name="Xu P."/>
            <person name="Wang S."/>
            <person name="Scheerlinck J.P."/>
            <person name="Hofmann A."/>
            <person name="Sternberg P.W."/>
            <person name="Wang J."/>
            <person name="Gasser R.B."/>
        </authorList>
    </citation>
    <scope>NUCLEOTIDE SEQUENCE [LARGE SCALE GENOMIC DNA]</scope>
    <source>
        <strain evidence="2">DCEP-RM93M</strain>
    </source>
</reference>
<name>A0A085LPH5_9BILA</name>
<sequence>MDVSAVEKATSSRNSMKTSARTGDRGLPIGAPLFCMFTTGGSHLAESRLADRSYGRQVVWPTGRLADRSFGRLVVWPIGRLVVWPTGLLDDRSFGRHVTFLERI</sequence>
<protein>
    <submittedName>
        <fullName evidence="2">Uncharacterized protein</fullName>
    </submittedName>
</protein>
<feature type="compositionally biased region" description="Polar residues" evidence="1">
    <location>
        <begin position="9"/>
        <end position="21"/>
    </location>
</feature>
<evidence type="ECO:0000256" key="1">
    <source>
        <dbReference type="SAM" id="MobiDB-lite"/>
    </source>
</evidence>
<keyword evidence="3" id="KW-1185">Reference proteome</keyword>
<proteinExistence type="predicted"/>
<feature type="region of interest" description="Disordered" evidence="1">
    <location>
        <begin position="1"/>
        <end position="24"/>
    </location>
</feature>
<dbReference type="Proteomes" id="UP000030764">
    <property type="component" value="Unassembled WGS sequence"/>
</dbReference>
<accession>A0A085LPH5</accession>
<organism evidence="2 3">
    <name type="scientific">Trichuris suis</name>
    <name type="common">pig whipworm</name>
    <dbReference type="NCBI Taxonomy" id="68888"/>
    <lineage>
        <taxon>Eukaryota</taxon>
        <taxon>Metazoa</taxon>
        <taxon>Ecdysozoa</taxon>
        <taxon>Nematoda</taxon>
        <taxon>Enoplea</taxon>
        <taxon>Dorylaimia</taxon>
        <taxon>Trichinellida</taxon>
        <taxon>Trichuridae</taxon>
        <taxon>Trichuris</taxon>
    </lineage>
</organism>
<evidence type="ECO:0000313" key="3">
    <source>
        <dbReference type="Proteomes" id="UP000030764"/>
    </source>
</evidence>